<dbReference type="Proteomes" id="UP000324800">
    <property type="component" value="Unassembled WGS sequence"/>
</dbReference>
<feature type="non-terminal residue" evidence="2">
    <location>
        <position position="1"/>
    </location>
</feature>
<protein>
    <submittedName>
        <fullName evidence="2">Uncharacterized protein</fullName>
    </submittedName>
</protein>
<proteinExistence type="predicted"/>
<evidence type="ECO:0000313" key="3">
    <source>
        <dbReference type="Proteomes" id="UP000324800"/>
    </source>
</evidence>
<organism evidence="2 3">
    <name type="scientific">Streblomastix strix</name>
    <dbReference type="NCBI Taxonomy" id="222440"/>
    <lineage>
        <taxon>Eukaryota</taxon>
        <taxon>Metamonada</taxon>
        <taxon>Preaxostyla</taxon>
        <taxon>Oxymonadida</taxon>
        <taxon>Streblomastigidae</taxon>
        <taxon>Streblomastix</taxon>
    </lineage>
</organism>
<dbReference type="EMBL" id="SNRW01050207">
    <property type="protein sequence ID" value="KAA6309598.1"/>
    <property type="molecule type" value="Genomic_DNA"/>
</dbReference>
<sequence>KSFDNSYPVVKPQHKIRKLLDEQIEEEGFIEELETHLIDRFDSSVVKVSIQLKNGLLQMQNSRDQYNYQIQNDSDDDEEDEDGEDDEDEEDDDDEDGEDDSEEEDDDDDEEQ</sequence>
<comment type="caution">
    <text evidence="2">The sequence shown here is derived from an EMBL/GenBank/DDBJ whole genome shotgun (WGS) entry which is preliminary data.</text>
</comment>
<name>A0A5J4PL76_9EUKA</name>
<accession>A0A5J4PL76</accession>
<reference evidence="2 3" key="1">
    <citation type="submission" date="2019-03" db="EMBL/GenBank/DDBJ databases">
        <title>Single cell metagenomics reveals metabolic interactions within the superorganism composed of flagellate Streblomastix strix and complex community of Bacteroidetes bacteria on its surface.</title>
        <authorList>
            <person name="Treitli S.C."/>
            <person name="Kolisko M."/>
            <person name="Husnik F."/>
            <person name="Keeling P."/>
            <person name="Hampl V."/>
        </authorList>
    </citation>
    <scope>NUCLEOTIDE SEQUENCE [LARGE SCALE GENOMIC DNA]</scope>
    <source>
        <strain evidence="2">ST1C</strain>
    </source>
</reference>
<feature type="compositionally biased region" description="Acidic residues" evidence="1">
    <location>
        <begin position="73"/>
        <end position="112"/>
    </location>
</feature>
<evidence type="ECO:0000256" key="1">
    <source>
        <dbReference type="SAM" id="MobiDB-lite"/>
    </source>
</evidence>
<gene>
    <name evidence="2" type="ORF">EZS28_056477</name>
</gene>
<feature type="region of interest" description="Disordered" evidence="1">
    <location>
        <begin position="62"/>
        <end position="112"/>
    </location>
</feature>
<feature type="compositionally biased region" description="Polar residues" evidence="1">
    <location>
        <begin position="62"/>
        <end position="72"/>
    </location>
</feature>
<evidence type="ECO:0000313" key="2">
    <source>
        <dbReference type="EMBL" id="KAA6309598.1"/>
    </source>
</evidence>
<dbReference type="AlphaFoldDB" id="A0A5J4PL76"/>